<dbReference type="PANTHER" id="PTHR31605:SF0">
    <property type="entry name" value="GLYCEROL-3-PHOSPHATE O-ACYLTRANSFERASE 1"/>
    <property type="match status" value="1"/>
</dbReference>
<dbReference type="AlphaFoldDB" id="A0A7X8SH06"/>
<evidence type="ECO:0000256" key="1">
    <source>
        <dbReference type="SAM" id="Phobius"/>
    </source>
</evidence>
<feature type="transmembrane region" description="Helical" evidence="1">
    <location>
        <begin position="351"/>
        <end position="377"/>
    </location>
</feature>
<dbReference type="Pfam" id="PF01553">
    <property type="entry name" value="Acyltransferase"/>
    <property type="match status" value="1"/>
</dbReference>
<organism evidence="3 4">
    <name type="scientific">Flammeovirga agarivorans</name>
    <dbReference type="NCBI Taxonomy" id="2726742"/>
    <lineage>
        <taxon>Bacteria</taxon>
        <taxon>Pseudomonadati</taxon>
        <taxon>Bacteroidota</taxon>
        <taxon>Cytophagia</taxon>
        <taxon>Cytophagales</taxon>
        <taxon>Flammeovirgaceae</taxon>
        <taxon>Flammeovirga</taxon>
    </lineage>
</organism>
<dbReference type="RefSeq" id="WP_168880635.1">
    <property type="nucleotide sequence ID" value="NZ_JABAIL010000001.1"/>
</dbReference>
<dbReference type="EMBL" id="JABAIL010000001">
    <property type="protein sequence ID" value="NLR89952.1"/>
    <property type="molecule type" value="Genomic_DNA"/>
</dbReference>
<comment type="caution">
    <text evidence="3">The sequence shown here is derived from an EMBL/GenBank/DDBJ whole genome shotgun (WGS) entry which is preliminary data.</text>
</comment>
<evidence type="ECO:0000313" key="4">
    <source>
        <dbReference type="Proteomes" id="UP000585050"/>
    </source>
</evidence>
<name>A0A7X8SH06_9BACT</name>
<proteinExistence type="predicted"/>
<dbReference type="InterPro" id="IPR002123">
    <property type="entry name" value="Plipid/glycerol_acylTrfase"/>
</dbReference>
<dbReference type="GO" id="GO:0008654">
    <property type="term" value="P:phospholipid biosynthetic process"/>
    <property type="evidence" value="ECO:0007669"/>
    <property type="project" value="TreeGrafter"/>
</dbReference>
<gene>
    <name evidence="3" type="ORF">HGP29_01985</name>
</gene>
<dbReference type="Proteomes" id="UP000585050">
    <property type="component" value="Unassembled WGS sequence"/>
</dbReference>
<evidence type="ECO:0000313" key="3">
    <source>
        <dbReference type="EMBL" id="NLR89952.1"/>
    </source>
</evidence>
<accession>A0A7X8SH06</accession>
<keyword evidence="4" id="KW-1185">Reference proteome</keyword>
<dbReference type="PANTHER" id="PTHR31605">
    <property type="entry name" value="GLYCEROL-3-PHOSPHATE O-ACYLTRANSFERASE 1"/>
    <property type="match status" value="1"/>
</dbReference>
<dbReference type="SMART" id="SM00563">
    <property type="entry name" value="PlsC"/>
    <property type="match status" value="1"/>
</dbReference>
<evidence type="ECO:0000259" key="2">
    <source>
        <dbReference type="SMART" id="SM00563"/>
    </source>
</evidence>
<feature type="transmembrane region" description="Helical" evidence="1">
    <location>
        <begin position="310"/>
        <end position="330"/>
    </location>
</feature>
<keyword evidence="1" id="KW-1133">Transmembrane helix</keyword>
<feature type="domain" description="Phospholipid/glycerol acyltransferase" evidence="2">
    <location>
        <begin position="39"/>
        <end position="168"/>
    </location>
</feature>
<sequence>MNLGLYSVVKNLIKYLYLKFVFYKIEKNGWENIPDNKPIIFAVTHPLMYVDAVVLGCSFNRPLHFITKSTVFNTKFKRWLFGKMNMIPVVRKQDGPKGGKFSNKDMFINCIKTLEQNNCILIFSEGTSIWERKLRELKTGTARIALEAENENDFNLGVHIVPVALNYTYVTSYFPSVSIDVAPAIEVNQHKEQFKENPSLVAKEITTTIRERILERYFTIEDSSHEDLIKDAVVMYNETPKEGWSRKNSLKKYFDRLIAAEHIIQNTKDQSTLNALKENIINYNHQLKKRKIQDFSLWKTRVSWTAPITLLLRMVLHLVVLPIQASSWLFNYFPYKFSKFLAQKTSKEVEVWGANLIVFLAFFFSITYVITIGVIHYFYPLSWWVRIVLLVLFPFFTYVSFFMHETQKKLFSDVRLAYLSYNKKNEFNSIATLRERIISNINTIIDATEDEEKV</sequence>
<keyword evidence="1" id="KW-0472">Membrane</keyword>
<protein>
    <recommendedName>
        <fullName evidence="2">Phospholipid/glycerol acyltransferase domain-containing protein</fullName>
    </recommendedName>
</protein>
<reference evidence="3 4" key="1">
    <citation type="submission" date="2020-04" db="EMBL/GenBank/DDBJ databases">
        <title>Flammeovirga sp. SR4, a novel species isolated from seawater.</title>
        <authorList>
            <person name="Wang X."/>
        </authorList>
    </citation>
    <scope>NUCLEOTIDE SEQUENCE [LARGE SCALE GENOMIC DNA]</scope>
    <source>
        <strain evidence="3 4">SR4</strain>
    </source>
</reference>
<dbReference type="InterPro" id="IPR052744">
    <property type="entry name" value="GPAT/DAPAT"/>
</dbReference>
<feature type="transmembrane region" description="Helical" evidence="1">
    <location>
        <begin position="383"/>
        <end position="403"/>
    </location>
</feature>
<keyword evidence="1" id="KW-0812">Transmembrane</keyword>
<dbReference type="GO" id="GO:0004366">
    <property type="term" value="F:glycerol-3-phosphate O-acyltransferase activity"/>
    <property type="evidence" value="ECO:0007669"/>
    <property type="project" value="TreeGrafter"/>
</dbReference>
<dbReference type="SUPFAM" id="SSF69593">
    <property type="entry name" value="Glycerol-3-phosphate (1)-acyltransferase"/>
    <property type="match status" value="1"/>
</dbReference>
<dbReference type="GO" id="GO:0016287">
    <property type="term" value="F:glycerone-phosphate O-acyltransferase activity"/>
    <property type="evidence" value="ECO:0007669"/>
    <property type="project" value="TreeGrafter"/>
</dbReference>